<dbReference type="EMBL" id="LWMV01000205">
    <property type="protein sequence ID" value="KZX10668.1"/>
    <property type="molecule type" value="Genomic_DNA"/>
</dbReference>
<keyword evidence="2" id="KW-1133">Transmembrane helix</keyword>
<dbReference type="AlphaFoldDB" id="A0A165ZG66"/>
<name>A0A165ZG66_9EURY</name>
<keyword evidence="2" id="KW-0472">Membrane</keyword>
<organism evidence="3 4">
    <name type="scientific">Methanobrevibacter curvatus</name>
    <dbReference type="NCBI Taxonomy" id="49547"/>
    <lineage>
        <taxon>Archaea</taxon>
        <taxon>Methanobacteriati</taxon>
        <taxon>Methanobacteriota</taxon>
        <taxon>Methanomada group</taxon>
        <taxon>Methanobacteria</taxon>
        <taxon>Methanobacteriales</taxon>
        <taxon>Methanobacteriaceae</taxon>
        <taxon>Methanobrevibacter</taxon>
    </lineage>
</organism>
<gene>
    <name evidence="3" type="ORF">MBCUR_17020</name>
</gene>
<feature type="region of interest" description="Disordered" evidence="1">
    <location>
        <begin position="47"/>
        <end position="79"/>
    </location>
</feature>
<reference evidence="3 4" key="1">
    <citation type="submission" date="2016-04" db="EMBL/GenBank/DDBJ databases">
        <title>Genome sequence of Methanobrevibacter curvatus DSM 11111.</title>
        <authorList>
            <person name="Poehlein A."/>
            <person name="Seedorf H."/>
            <person name="Daniel R."/>
        </authorList>
    </citation>
    <scope>NUCLEOTIDE SEQUENCE [LARGE SCALE GENOMIC DNA]</scope>
    <source>
        <strain evidence="3 4">DSM 11111</strain>
    </source>
</reference>
<dbReference type="PATRIC" id="fig|49547.3.peg.1810"/>
<dbReference type="Proteomes" id="UP000077245">
    <property type="component" value="Unassembled WGS sequence"/>
</dbReference>
<comment type="caution">
    <text evidence="3">The sequence shown here is derived from an EMBL/GenBank/DDBJ whole genome shotgun (WGS) entry which is preliminary data.</text>
</comment>
<sequence length="149" mass="16800">MIFIKFKYTISIIILILVILGIGIFIANYNCNNQTNDNSINITKKNTTNIDNNTNHSQEKNTSKQNTKKTNTKSTPKNTSEPILITKKQALKIAKTFLIDEESAEGISSKATFITHGKQHYWIIKVYDYCLYIDAKTGDSVNPKLVGII</sequence>
<accession>A0A165ZG66</accession>
<evidence type="ECO:0000256" key="2">
    <source>
        <dbReference type="SAM" id="Phobius"/>
    </source>
</evidence>
<evidence type="ECO:0000256" key="1">
    <source>
        <dbReference type="SAM" id="MobiDB-lite"/>
    </source>
</evidence>
<feature type="transmembrane region" description="Helical" evidence="2">
    <location>
        <begin position="12"/>
        <end position="29"/>
    </location>
</feature>
<protein>
    <recommendedName>
        <fullName evidence="5">PepSY domain-containing protein</fullName>
    </recommendedName>
</protein>
<proteinExistence type="predicted"/>
<keyword evidence="4" id="KW-1185">Reference proteome</keyword>
<evidence type="ECO:0000313" key="4">
    <source>
        <dbReference type="Proteomes" id="UP000077245"/>
    </source>
</evidence>
<keyword evidence="2" id="KW-0812">Transmembrane</keyword>
<evidence type="ECO:0000313" key="3">
    <source>
        <dbReference type="EMBL" id="KZX10668.1"/>
    </source>
</evidence>
<evidence type="ECO:0008006" key="5">
    <source>
        <dbReference type="Google" id="ProtNLM"/>
    </source>
</evidence>